<dbReference type="EMBL" id="CP138858">
    <property type="protein sequence ID" value="WPJ95400.1"/>
    <property type="molecule type" value="Genomic_DNA"/>
</dbReference>
<accession>A0ABZ0RGU1</accession>
<reference evidence="1 2" key="1">
    <citation type="submission" date="2023-11" db="EMBL/GenBank/DDBJ databases">
        <title>Coraliomargarita sp. nov., isolated from marine algae.</title>
        <authorList>
            <person name="Lee J.K."/>
            <person name="Baek J.H."/>
            <person name="Kim J.M."/>
            <person name="Choi D.G."/>
            <person name="Jeon C.O."/>
        </authorList>
    </citation>
    <scope>NUCLEOTIDE SEQUENCE [LARGE SCALE GENOMIC DNA]</scope>
    <source>
        <strain evidence="1 2">J2-16</strain>
    </source>
</reference>
<dbReference type="Proteomes" id="UP001324993">
    <property type="component" value="Chromosome"/>
</dbReference>
<name>A0ABZ0RGU1_9BACT</name>
<evidence type="ECO:0000313" key="1">
    <source>
        <dbReference type="EMBL" id="WPJ95400.1"/>
    </source>
</evidence>
<proteinExistence type="predicted"/>
<evidence type="ECO:0000313" key="2">
    <source>
        <dbReference type="Proteomes" id="UP001324993"/>
    </source>
</evidence>
<protein>
    <submittedName>
        <fullName evidence="1">Uncharacterized protein</fullName>
    </submittedName>
</protein>
<organism evidence="1 2">
    <name type="scientific">Coraliomargarita algicola</name>
    <dbReference type="NCBI Taxonomy" id="3092156"/>
    <lineage>
        <taxon>Bacteria</taxon>
        <taxon>Pseudomonadati</taxon>
        <taxon>Verrucomicrobiota</taxon>
        <taxon>Opitutia</taxon>
        <taxon>Puniceicoccales</taxon>
        <taxon>Coraliomargaritaceae</taxon>
        <taxon>Coraliomargarita</taxon>
    </lineage>
</organism>
<sequence>MELQDFITNTLVQIARGIENAADQLEGTKAIVNPRNVHALEEKESAVYGYLNTQKQYFKVVQKIDFDVAVTAEKGTETKGGVGIHVGSIGLGTQGKTEKGNSSVSRISFSIPMVLPMEDAPFDKEDPQEE</sequence>
<keyword evidence="2" id="KW-1185">Reference proteome</keyword>
<gene>
    <name evidence="1" type="ORF">SH580_18430</name>
</gene>
<dbReference type="RefSeq" id="WP_319832289.1">
    <property type="nucleotide sequence ID" value="NZ_CP138858.1"/>
</dbReference>